<evidence type="ECO:0000256" key="5">
    <source>
        <dbReference type="ARBA" id="ARBA00023117"/>
    </source>
</evidence>
<feature type="region of interest" description="Disordered" evidence="9">
    <location>
        <begin position="856"/>
        <end position="917"/>
    </location>
</feature>
<feature type="compositionally biased region" description="Basic and acidic residues" evidence="9">
    <location>
        <begin position="871"/>
        <end position="880"/>
    </location>
</feature>
<evidence type="ECO:0000256" key="8">
    <source>
        <dbReference type="PROSITE-ProRule" id="PRU00035"/>
    </source>
</evidence>
<dbReference type="PANTHER" id="PTHR16062">
    <property type="entry name" value="SWI/SNF-RELATED"/>
    <property type="match status" value="1"/>
</dbReference>
<dbReference type="Pfam" id="PF00439">
    <property type="entry name" value="Bromodomain"/>
    <property type="match status" value="1"/>
</dbReference>
<name>A0A9W9A6K8_9AGAR</name>
<keyword evidence="7" id="KW-0539">Nucleus</keyword>
<dbReference type="InterPro" id="IPR037382">
    <property type="entry name" value="Rsc/polybromo"/>
</dbReference>
<evidence type="ECO:0000256" key="2">
    <source>
        <dbReference type="ARBA" id="ARBA00022737"/>
    </source>
</evidence>
<evidence type="ECO:0000313" key="13">
    <source>
        <dbReference type="Proteomes" id="UP001150266"/>
    </source>
</evidence>
<evidence type="ECO:0000256" key="1">
    <source>
        <dbReference type="ARBA" id="ARBA00004123"/>
    </source>
</evidence>
<sequence length="917" mass="101615">MSLNSSQKSSITSVLDALLTAVATPPSKAKPGDIGVGGTGIGTGRGRKRVLSGMFLILLDRNDWAEYYDLIPNPRALHPIRDALAENKYTDALDVYTDLSLVFWNAIFYNERESQISKDAAVLKNLLDIEWAKRTDLPQPRSRSPPPGSAQKTYPEVEEKEREKEREIERQKEIEREKEKEANAKNIEVQVIPAPQLPQVPYQPQPTPNPASDIIDLDVDVPDTESETDQTDDEAEADDEDEYDGIDDDIIVCQLENSLPRWPGFDDNEGEGWLAEGNAELYLSLIHAVKGYKDVIGNRLATVLEAIPEVIDGPTSSKKERPISIKAIESRIKSKAYSTAASFDKDMMLLFEKGRRWWEPLSSHFDASSFKSDLVPSGKPKSVYGGSKEEYAKILILQRLYQSLTSPYLPDRPKPDLGLPYTSETNFAGLSVGPGRPIPRIHQNLPENEEVLMVASGSQQIYTITGNRVFLDQAKYKGWTIRVGDWVHLANGCDARSGTGGSAGRPIVAQVWKVWQRPINNTNAIPNGAGSSGGQNEYLGRGGEYGITVCWYYRPEETFHSPQRVFWENEVFKSNHFASHPLSDIIEPIFVQHTRAHIRGRPRTGWYPGWPIYVCDSRYSYSKGYKNYRNRARGLATRSTTKPIFIRIKNCCLPPEISIQLPQEGQRSIYSFEKTVFPTRRASPFVVGGGGPGGIVEDGVPGSVSGPTKGALIGSAEIAKSVANALQYLQQYATQSLPYSQPYQNYTQSVPTTATATATAVKPSKPDRTSTAYAMAQTQGVQVEFSILPKNTTRHFSRDPSTGSLLWFPSAPANVPGRAGNAAGTTGYTGFNSRVKVGYTLEYLHWRAMKMKSAKDIEEDVNRGKGSSAKRVLEVDRDETNGWNSEVENSDTSTTRRKPKRSRSTAIETLAEVSKGA</sequence>
<evidence type="ECO:0000259" key="11">
    <source>
        <dbReference type="PROSITE" id="PS51038"/>
    </source>
</evidence>
<dbReference type="Proteomes" id="UP001150266">
    <property type="component" value="Unassembled WGS sequence"/>
</dbReference>
<evidence type="ECO:0000256" key="3">
    <source>
        <dbReference type="ARBA" id="ARBA00022853"/>
    </source>
</evidence>
<evidence type="ECO:0000313" key="12">
    <source>
        <dbReference type="EMBL" id="KAJ4475727.1"/>
    </source>
</evidence>
<keyword evidence="6" id="KW-0804">Transcription</keyword>
<dbReference type="SMART" id="SM00439">
    <property type="entry name" value="BAH"/>
    <property type="match status" value="1"/>
</dbReference>
<feature type="domain" description="Bromo" evidence="10">
    <location>
        <begin position="47"/>
        <end position="117"/>
    </location>
</feature>
<dbReference type="GO" id="GO:0006368">
    <property type="term" value="P:transcription elongation by RNA polymerase II"/>
    <property type="evidence" value="ECO:0007669"/>
    <property type="project" value="TreeGrafter"/>
</dbReference>
<evidence type="ECO:0000259" key="10">
    <source>
        <dbReference type="PROSITE" id="PS50014"/>
    </source>
</evidence>
<keyword evidence="3" id="KW-0156">Chromatin regulator</keyword>
<gene>
    <name evidence="12" type="ORF">J3R30DRAFT_3735574</name>
</gene>
<dbReference type="PANTHER" id="PTHR16062:SF21">
    <property type="entry name" value="CHROMATIN STRUCTURE-REMODELING COMPLEX SUBUNIT RSC1-RELATED"/>
    <property type="match status" value="1"/>
</dbReference>
<dbReference type="InterPro" id="IPR043151">
    <property type="entry name" value="BAH_sf"/>
</dbReference>
<dbReference type="Gene3D" id="2.30.30.490">
    <property type="match status" value="1"/>
</dbReference>
<dbReference type="GO" id="GO:0006338">
    <property type="term" value="P:chromatin remodeling"/>
    <property type="evidence" value="ECO:0007669"/>
    <property type="project" value="InterPro"/>
</dbReference>
<dbReference type="InterPro" id="IPR001025">
    <property type="entry name" value="BAH_dom"/>
</dbReference>
<dbReference type="SUPFAM" id="SSF47370">
    <property type="entry name" value="Bromodomain"/>
    <property type="match status" value="2"/>
</dbReference>
<dbReference type="Pfam" id="PF01426">
    <property type="entry name" value="BAH"/>
    <property type="match status" value="1"/>
</dbReference>
<feature type="region of interest" description="Disordered" evidence="9">
    <location>
        <begin position="136"/>
        <end position="243"/>
    </location>
</feature>
<feature type="domain" description="BAH" evidence="11">
    <location>
        <begin position="479"/>
        <end position="630"/>
    </location>
</feature>
<keyword evidence="5 8" id="KW-0103">Bromodomain</keyword>
<evidence type="ECO:0000256" key="9">
    <source>
        <dbReference type="SAM" id="MobiDB-lite"/>
    </source>
</evidence>
<dbReference type="OrthoDB" id="1742084at2759"/>
<comment type="subcellular location">
    <subcellularLocation>
        <location evidence="1">Nucleus</location>
    </subcellularLocation>
</comment>
<evidence type="ECO:0008006" key="14">
    <source>
        <dbReference type="Google" id="ProtNLM"/>
    </source>
</evidence>
<organism evidence="12 13">
    <name type="scientific">Lentinula aciculospora</name>
    <dbReference type="NCBI Taxonomy" id="153920"/>
    <lineage>
        <taxon>Eukaryota</taxon>
        <taxon>Fungi</taxon>
        <taxon>Dikarya</taxon>
        <taxon>Basidiomycota</taxon>
        <taxon>Agaricomycotina</taxon>
        <taxon>Agaricomycetes</taxon>
        <taxon>Agaricomycetidae</taxon>
        <taxon>Agaricales</taxon>
        <taxon>Marasmiineae</taxon>
        <taxon>Omphalotaceae</taxon>
        <taxon>Lentinula</taxon>
    </lineage>
</organism>
<dbReference type="AlphaFoldDB" id="A0A9W9A6K8"/>
<dbReference type="Gene3D" id="1.20.920.10">
    <property type="entry name" value="Bromodomain-like"/>
    <property type="match status" value="2"/>
</dbReference>
<dbReference type="InterPro" id="IPR036427">
    <property type="entry name" value="Bromodomain-like_sf"/>
</dbReference>
<dbReference type="GO" id="GO:0016586">
    <property type="term" value="C:RSC-type complex"/>
    <property type="evidence" value="ECO:0007669"/>
    <property type="project" value="InterPro"/>
</dbReference>
<dbReference type="PROSITE" id="PS51038">
    <property type="entry name" value="BAH"/>
    <property type="match status" value="1"/>
</dbReference>
<keyword evidence="13" id="KW-1185">Reference proteome</keyword>
<feature type="compositionally biased region" description="Basic and acidic residues" evidence="9">
    <location>
        <begin position="155"/>
        <end position="183"/>
    </location>
</feature>
<comment type="caution">
    <text evidence="12">The sequence shown here is derived from an EMBL/GenBank/DDBJ whole genome shotgun (WGS) entry which is preliminary data.</text>
</comment>
<dbReference type="PROSITE" id="PS50014">
    <property type="entry name" value="BROMODOMAIN_2"/>
    <property type="match status" value="1"/>
</dbReference>
<feature type="compositionally biased region" description="Acidic residues" evidence="9">
    <location>
        <begin position="215"/>
        <end position="243"/>
    </location>
</feature>
<evidence type="ECO:0000256" key="4">
    <source>
        <dbReference type="ARBA" id="ARBA00023015"/>
    </source>
</evidence>
<dbReference type="EMBL" id="JAOTPV010000014">
    <property type="protein sequence ID" value="KAJ4475727.1"/>
    <property type="molecule type" value="Genomic_DNA"/>
</dbReference>
<reference evidence="12" key="1">
    <citation type="submission" date="2022-08" db="EMBL/GenBank/DDBJ databases">
        <title>A Global Phylogenomic Analysis of the Shiitake Genus Lentinula.</title>
        <authorList>
            <consortium name="DOE Joint Genome Institute"/>
            <person name="Sierra-Patev S."/>
            <person name="Min B."/>
            <person name="Naranjo-Ortiz M."/>
            <person name="Looney B."/>
            <person name="Konkel Z."/>
            <person name="Slot J.C."/>
            <person name="Sakamoto Y."/>
            <person name="Steenwyk J.L."/>
            <person name="Rokas A."/>
            <person name="Carro J."/>
            <person name="Camarero S."/>
            <person name="Ferreira P."/>
            <person name="Molpeceres G."/>
            <person name="Ruiz-Duenas F.J."/>
            <person name="Serrano A."/>
            <person name="Henrissat B."/>
            <person name="Drula E."/>
            <person name="Hughes K.W."/>
            <person name="Mata J.L."/>
            <person name="Ishikawa N.K."/>
            <person name="Vargas-Isla R."/>
            <person name="Ushijima S."/>
            <person name="Smith C.A."/>
            <person name="Ahrendt S."/>
            <person name="Andreopoulos W."/>
            <person name="He G."/>
            <person name="Labutti K."/>
            <person name="Lipzen A."/>
            <person name="Ng V."/>
            <person name="Riley R."/>
            <person name="Sandor L."/>
            <person name="Barry K."/>
            <person name="Martinez A.T."/>
            <person name="Xiao Y."/>
            <person name="Gibbons J.G."/>
            <person name="Terashima K."/>
            <person name="Grigoriev I.V."/>
            <person name="Hibbett D.S."/>
        </authorList>
    </citation>
    <scope>NUCLEOTIDE SEQUENCE</scope>
    <source>
        <strain evidence="12">JLM2183</strain>
    </source>
</reference>
<feature type="compositionally biased region" description="Pro residues" evidence="9">
    <location>
        <begin position="195"/>
        <end position="209"/>
    </location>
</feature>
<keyword evidence="2" id="KW-0677">Repeat</keyword>
<accession>A0A9W9A6K8</accession>
<evidence type="ECO:0000256" key="6">
    <source>
        <dbReference type="ARBA" id="ARBA00023163"/>
    </source>
</evidence>
<dbReference type="InterPro" id="IPR001487">
    <property type="entry name" value="Bromodomain"/>
</dbReference>
<proteinExistence type="predicted"/>
<keyword evidence="4" id="KW-0805">Transcription regulation</keyword>
<dbReference type="GO" id="GO:0003682">
    <property type="term" value="F:chromatin binding"/>
    <property type="evidence" value="ECO:0007669"/>
    <property type="project" value="InterPro"/>
</dbReference>
<evidence type="ECO:0000256" key="7">
    <source>
        <dbReference type="ARBA" id="ARBA00023242"/>
    </source>
</evidence>
<protein>
    <recommendedName>
        <fullName evidence="14">Bromo domain-containing protein</fullName>
    </recommendedName>
</protein>
<dbReference type="SMART" id="SM00297">
    <property type="entry name" value="BROMO"/>
    <property type="match status" value="1"/>
</dbReference>
<feature type="compositionally biased region" description="Low complexity" evidence="9">
    <location>
        <begin position="184"/>
        <end position="194"/>
    </location>
</feature>
<dbReference type="CDD" id="cd04369">
    <property type="entry name" value="Bromodomain"/>
    <property type="match status" value="1"/>
</dbReference>